<evidence type="ECO:0000256" key="1">
    <source>
        <dbReference type="ARBA" id="ARBA00004496"/>
    </source>
</evidence>
<accession>A0AB94IYN2</accession>
<evidence type="ECO:0000313" key="14">
    <source>
        <dbReference type="EMBL" id="CBL28902.1"/>
    </source>
</evidence>
<dbReference type="GO" id="GO:0003723">
    <property type="term" value="F:RNA binding"/>
    <property type="evidence" value="ECO:0007669"/>
    <property type="project" value="UniProtKB-KW"/>
</dbReference>
<reference evidence="15" key="1">
    <citation type="submission" date="2010-03" db="EMBL/GenBank/DDBJ databases">
        <title>The genome sequence of Synergistetes sp. SGP1.</title>
        <authorList>
            <consortium name="metaHIT consortium -- http://www.metahit.eu/"/>
            <person name="Pajon A."/>
            <person name="Turner K."/>
            <person name="Parkhill J."/>
            <person name="Wade W."/>
            <person name="Vartoukian S."/>
        </authorList>
    </citation>
    <scope>NUCLEOTIDE SEQUENCE [LARGE SCALE GENOMIC DNA]</scope>
    <source>
        <strain evidence="15">SGP1</strain>
    </source>
</reference>
<comment type="subunit">
    <text evidence="11">Homodimer.</text>
</comment>
<dbReference type="InterPro" id="IPR054608">
    <property type="entry name" value="SYY-like_C"/>
</dbReference>
<proteinExistence type="inferred from homology"/>
<evidence type="ECO:0000256" key="4">
    <source>
        <dbReference type="ARBA" id="ARBA00022741"/>
    </source>
</evidence>
<feature type="domain" description="Tyrosine--tRNA ligase SYY-like C-terminal" evidence="13">
    <location>
        <begin position="358"/>
        <end position="422"/>
    </location>
</feature>
<dbReference type="InterPro" id="IPR014729">
    <property type="entry name" value="Rossmann-like_a/b/a_fold"/>
</dbReference>
<dbReference type="Gene3D" id="3.10.290.10">
    <property type="entry name" value="RNA-binding S4 domain"/>
    <property type="match status" value="1"/>
</dbReference>
<keyword evidence="15" id="KW-1185">Reference proteome</keyword>
<evidence type="ECO:0000259" key="13">
    <source>
        <dbReference type="Pfam" id="PF22421"/>
    </source>
</evidence>
<dbReference type="FunFam" id="3.40.50.620:FF:000008">
    <property type="entry name" value="Tyrosine--tRNA ligase"/>
    <property type="match status" value="1"/>
</dbReference>
<dbReference type="GO" id="GO:0005829">
    <property type="term" value="C:cytosol"/>
    <property type="evidence" value="ECO:0007669"/>
    <property type="project" value="TreeGrafter"/>
</dbReference>
<dbReference type="CDD" id="cd00805">
    <property type="entry name" value="TyrRS_core"/>
    <property type="match status" value="1"/>
</dbReference>
<dbReference type="PANTHER" id="PTHR11766:SF0">
    <property type="entry name" value="TYROSINE--TRNA LIGASE, MITOCHONDRIAL"/>
    <property type="match status" value="1"/>
</dbReference>
<comment type="similarity">
    <text evidence="10 11">Belongs to the class-I aminoacyl-tRNA synthetase family. TyrS type 1 subfamily.</text>
</comment>
<dbReference type="SUPFAM" id="SSF52374">
    <property type="entry name" value="Nucleotidylyl transferase"/>
    <property type="match status" value="1"/>
</dbReference>
<evidence type="ECO:0000256" key="5">
    <source>
        <dbReference type="ARBA" id="ARBA00022840"/>
    </source>
</evidence>
<dbReference type="Gene3D" id="1.10.240.10">
    <property type="entry name" value="Tyrosyl-Transfer RNA Synthetase"/>
    <property type="match status" value="1"/>
</dbReference>
<comment type="function">
    <text evidence="11">Catalyzes the attachment of tyrosine to tRNA(Tyr) in a two-step reaction: tyrosine is first activated by ATP to form Tyr-AMP and then transferred to the acceptor end of tRNA(Tyr).</text>
</comment>
<protein>
    <recommendedName>
        <fullName evidence="11">Tyrosine--tRNA ligase</fullName>
        <ecNumber evidence="11">6.1.1.1</ecNumber>
    </recommendedName>
    <alternativeName>
        <fullName evidence="11">Tyrosyl-tRNA synthetase</fullName>
        <shortName evidence="11">TyrRS</shortName>
    </alternativeName>
</protein>
<evidence type="ECO:0000256" key="9">
    <source>
        <dbReference type="ARBA" id="ARBA00048248"/>
    </source>
</evidence>
<keyword evidence="5 11" id="KW-0067">ATP-binding</keyword>
<dbReference type="HAMAP" id="MF_02006">
    <property type="entry name" value="Tyr_tRNA_synth_type1"/>
    <property type="match status" value="1"/>
</dbReference>
<dbReference type="InterPro" id="IPR002307">
    <property type="entry name" value="Tyr-tRNA-ligase"/>
</dbReference>
<feature type="binding site" evidence="11">
    <location>
        <position position="178"/>
    </location>
    <ligand>
        <name>L-tyrosine</name>
        <dbReference type="ChEBI" id="CHEBI:58315"/>
    </ligand>
</feature>
<dbReference type="FunFam" id="1.10.240.10:FF:000001">
    <property type="entry name" value="Tyrosine--tRNA ligase"/>
    <property type="match status" value="1"/>
</dbReference>
<dbReference type="InterPro" id="IPR024088">
    <property type="entry name" value="Tyr-tRNA-ligase_bac-type"/>
</dbReference>
<evidence type="ECO:0000256" key="10">
    <source>
        <dbReference type="ARBA" id="ARBA00060965"/>
    </source>
</evidence>
<keyword evidence="2 11" id="KW-0963">Cytoplasm</keyword>
<evidence type="ECO:0000256" key="7">
    <source>
        <dbReference type="ARBA" id="ARBA00022917"/>
    </source>
</evidence>
<dbReference type="InterPro" id="IPR024107">
    <property type="entry name" value="Tyr-tRNA-ligase_bac_1"/>
</dbReference>
<dbReference type="CDD" id="cd00165">
    <property type="entry name" value="S4"/>
    <property type="match status" value="1"/>
</dbReference>
<reference evidence="14 15" key="2">
    <citation type="submission" date="2010-03" db="EMBL/GenBank/DDBJ databases">
        <authorList>
            <person name="Pajon A."/>
        </authorList>
    </citation>
    <scope>NUCLEOTIDE SEQUENCE [LARGE SCALE GENOMIC DNA]</scope>
    <source>
        <strain evidence="14 15">SGP1</strain>
    </source>
</reference>
<dbReference type="Pfam" id="PF22421">
    <property type="entry name" value="SYY_C-terminal"/>
    <property type="match status" value="1"/>
</dbReference>
<evidence type="ECO:0000256" key="2">
    <source>
        <dbReference type="ARBA" id="ARBA00022490"/>
    </source>
</evidence>
<dbReference type="PROSITE" id="PS00178">
    <property type="entry name" value="AA_TRNA_LIGASE_I"/>
    <property type="match status" value="1"/>
</dbReference>
<dbReference type="Gene3D" id="3.40.50.620">
    <property type="entry name" value="HUPs"/>
    <property type="match status" value="1"/>
</dbReference>
<comment type="catalytic activity">
    <reaction evidence="9 11">
        <text>tRNA(Tyr) + L-tyrosine + ATP = L-tyrosyl-tRNA(Tyr) + AMP + diphosphate + H(+)</text>
        <dbReference type="Rhea" id="RHEA:10220"/>
        <dbReference type="Rhea" id="RHEA-COMP:9706"/>
        <dbReference type="Rhea" id="RHEA-COMP:9707"/>
        <dbReference type="ChEBI" id="CHEBI:15378"/>
        <dbReference type="ChEBI" id="CHEBI:30616"/>
        <dbReference type="ChEBI" id="CHEBI:33019"/>
        <dbReference type="ChEBI" id="CHEBI:58315"/>
        <dbReference type="ChEBI" id="CHEBI:78442"/>
        <dbReference type="ChEBI" id="CHEBI:78536"/>
        <dbReference type="ChEBI" id="CHEBI:456215"/>
        <dbReference type="EC" id="6.1.1.1"/>
    </reaction>
</comment>
<dbReference type="AlphaFoldDB" id="A0AB94IYN2"/>
<dbReference type="NCBIfam" id="TIGR00234">
    <property type="entry name" value="tyrS"/>
    <property type="match status" value="1"/>
</dbReference>
<organism evidence="14 15">
    <name type="scientific">Fretibacterium fastidiosum</name>
    <dbReference type="NCBI Taxonomy" id="651822"/>
    <lineage>
        <taxon>Bacteria</taxon>
        <taxon>Thermotogati</taxon>
        <taxon>Synergistota</taxon>
        <taxon>Synergistia</taxon>
        <taxon>Synergistales</taxon>
        <taxon>Aminobacteriaceae</taxon>
        <taxon>Fretibacterium</taxon>
    </lineage>
</organism>
<dbReference type="GO" id="GO:0042803">
    <property type="term" value="F:protein homodimerization activity"/>
    <property type="evidence" value="ECO:0007669"/>
    <property type="project" value="UniProtKB-ARBA"/>
</dbReference>
<dbReference type="Pfam" id="PF00579">
    <property type="entry name" value="tRNA-synt_1b"/>
    <property type="match status" value="1"/>
</dbReference>
<keyword evidence="3 11" id="KW-0436">Ligase</keyword>
<evidence type="ECO:0000313" key="15">
    <source>
        <dbReference type="Proteomes" id="UP000008957"/>
    </source>
</evidence>
<evidence type="ECO:0000256" key="12">
    <source>
        <dbReference type="PROSITE-ProRule" id="PRU00182"/>
    </source>
</evidence>
<evidence type="ECO:0000256" key="6">
    <source>
        <dbReference type="ARBA" id="ARBA00022884"/>
    </source>
</evidence>
<dbReference type="GO" id="GO:0005524">
    <property type="term" value="F:ATP binding"/>
    <property type="evidence" value="ECO:0007669"/>
    <property type="project" value="UniProtKB-UniRule"/>
</dbReference>
<dbReference type="SUPFAM" id="SSF55174">
    <property type="entry name" value="Alpha-L RNA-binding motif"/>
    <property type="match status" value="1"/>
</dbReference>
<sequence>MSCNAFDVLKARGYFEWCTSEDRLREVMQSEMVTAYVGFDPTADSLHVGHLIPLMALGWLQRAGHRPIALAGGGTGLIGDPSGKSKERNLITLEAVQRNVEGVRKQLAHFLDFDCGKNSALLLNNYDWLSRMTFLDVLHDVGKYFSVNNLIAREYIKSRLEDPEKGISYTEFSYVLLQAIDFKHLHDHYGCKLQMGGNDQQGNLLAGTEYIRKTSGGEVFGLTQPLLLTASGTKFGKTEAGAVWLDAERTSPYQFYQFWVNADDRDVERLLKLYTFLPLEDVRLLMEEHAAHPERRVAQRRLATEVTQRVHGAAAAESVAKVSAVLFDPDVDLSGLSEETCLALKREAPCSEAKLSMPAGVLDVLTACSACASRGEAKRAVRQGGVSINGVRVADEGASIDADQLRYGRYLFVRVGRKKFYVLSVVR</sequence>
<dbReference type="PANTHER" id="PTHR11766">
    <property type="entry name" value="TYROSYL-TRNA SYNTHETASE"/>
    <property type="match status" value="1"/>
</dbReference>
<feature type="binding site" evidence="11">
    <location>
        <position position="237"/>
    </location>
    <ligand>
        <name>ATP</name>
        <dbReference type="ChEBI" id="CHEBI:30616"/>
    </ligand>
</feature>
<feature type="short sequence motif" description="'HIGH' region" evidence="11">
    <location>
        <begin position="41"/>
        <end position="50"/>
    </location>
</feature>
<dbReference type="KEGG" id="sbr:SY1_21850"/>
<keyword evidence="7 11" id="KW-0648">Protein biosynthesis</keyword>
<dbReference type="GO" id="GO:0004831">
    <property type="term" value="F:tyrosine-tRNA ligase activity"/>
    <property type="evidence" value="ECO:0007669"/>
    <property type="project" value="UniProtKB-UniRule"/>
</dbReference>
<dbReference type="PROSITE" id="PS50889">
    <property type="entry name" value="S4"/>
    <property type="match status" value="1"/>
</dbReference>
<dbReference type="EC" id="6.1.1.1" evidence="11"/>
<name>A0AB94IYN2_9BACT</name>
<gene>
    <name evidence="11" type="primary">tyrS</name>
    <name evidence="14" type="ORF">SY1_21850</name>
</gene>
<dbReference type="PRINTS" id="PR01040">
    <property type="entry name" value="TRNASYNTHTYR"/>
</dbReference>
<dbReference type="Proteomes" id="UP000008957">
    <property type="component" value="Chromosome"/>
</dbReference>
<keyword evidence="6 12" id="KW-0694">RNA-binding</keyword>
<dbReference type="RefSeq" id="WP_015557049.1">
    <property type="nucleotide sequence ID" value="NC_021038.1"/>
</dbReference>
<dbReference type="GO" id="GO:0006437">
    <property type="term" value="P:tyrosyl-tRNA aminoacylation"/>
    <property type="evidence" value="ECO:0007669"/>
    <property type="project" value="UniProtKB-UniRule"/>
</dbReference>
<dbReference type="InterPro" id="IPR001412">
    <property type="entry name" value="aa-tRNA-synth_I_CS"/>
</dbReference>
<dbReference type="InterPro" id="IPR036986">
    <property type="entry name" value="S4_RNA-bd_sf"/>
</dbReference>
<feature type="binding site" evidence="11">
    <location>
        <position position="174"/>
    </location>
    <ligand>
        <name>L-tyrosine</name>
        <dbReference type="ChEBI" id="CHEBI:58315"/>
    </ligand>
</feature>
<evidence type="ECO:0000256" key="3">
    <source>
        <dbReference type="ARBA" id="ARBA00022598"/>
    </source>
</evidence>
<keyword evidence="8 11" id="KW-0030">Aminoacyl-tRNA synthetase</keyword>
<feature type="short sequence motif" description="'KMSKS' region" evidence="11">
    <location>
        <begin position="234"/>
        <end position="238"/>
    </location>
</feature>
<evidence type="ECO:0000256" key="8">
    <source>
        <dbReference type="ARBA" id="ARBA00023146"/>
    </source>
</evidence>
<comment type="subcellular location">
    <subcellularLocation>
        <location evidence="1 11">Cytoplasm</location>
    </subcellularLocation>
</comment>
<dbReference type="EMBL" id="FP929056">
    <property type="protein sequence ID" value="CBL28902.1"/>
    <property type="molecule type" value="Genomic_DNA"/>
</dbReference>
<keyword evidence="4 11" id="KW-0547">Nucleotide-binding</keyword>
<evidence type="ECO:0000256" key="11">
    <source>
        <dbReference type="HAMAP-Rule" id="MF_02006"/>
    </source>
</evidence>
<dbReference type="InterPro" id="IPR002305">
    <property type="entry name" value="aa-tRNA-synth_Ic"/>
</dbReference>
<feature type="binding site" evidence="11">
    <location>
        <position position="36"/>
    </location>
    <ligand>
        <name>L-tyrosine</name>
        <dbReference type="ChEBI" id="CHEBI:58315"/>
    </ligand>
</feature>